<dbReference type="InterPro" id="IPR042538">
    <property type="entry name" value="Nucleoporin_Nup155_C_3"/>
</dbReference>
<evidence type="ECO:0000259" key="6">
    <source>
        <dbReference type="Pfam" id="PF03177"/>
    </source>
</evidence>
<evidence type="ECO:0000256" key="4">
    <source>
        <dbReference type="ARBA" id="ARBA00023242"/>
    </source>
</evidence>
<dbReference type="GO" id="GO:0000972">
    <property type="term" value="P:transcription-dependent tethering of RNA polymerase II gene DNA at nuclear periphery"/>
    <property type="evidence" value="ECO:0007669"/>
    <property type="project" value="TreeGrafter"/>
</dbReference>
<dbReference type="Gene3D" id="1.25.40.450">
    <property type="entry name" value="Nucleoporin, helical domain, N-terminal subdomain"/>
    <property type="match status" value="1"/>
</dbReference>
<organism evidence="8 9">
    <name type="scientific">Sphaerosporella brunnea</name>
    <dbReference type="NCBI Taxonomy" id="1250544"/>
    <lineage>
        <taxon>Eukaryota</taxon>
        <taxon>Fungi</taxon>
        <taxon>Dikarya</taxon>
        <taxon>Ascomycota</taxon>
        <taxon>Pezizomycotina</taxon>
        <taxon>Pezizomycetes</taxon>
        <taxon>Pezizales</taxon>
        <taxon>Pyronemataceae</taxon>
        <taxon>Sphaerosporella</taxon>
    </lineage>
</organism>
<dbReference type="OrthoDB" id="338970at2759"/>
<comment type="subcellular location">
    <subcellularLocation>
        <location evidence="1">Nucleus</location>
    </subcellularLocation>
</comment>
<dbReference type="PANTHER" id="PTHR10350">
    <property type="entry name" value="NUCLEAR PORE COMPLEX PROTEIN NUP155"/>
    <property type="match status" value="1"/>
</dbReference>
<dbReference type="InterPro" id="IPR042533">
    <property type="entry name" value="Nucleoporin_Nup155_C_1"/>
</dbReference>
<feature type="compositionally biased region" description="Polar residues" evidence="5">
    <location>
        <begin position="1"/>
        <end position="11"/>
    </location>
</feature>
<dbReference type="Pfam" id="PF08801">
    <property type="entry name" value="Nucleoporin_N"/>
    <property type="match status" value="1"/>
</dbReference>
<gene>
    <name evidence="8" type="ORF">FN846DRAFT_89068</name>
</gene>
<keyword evidence="3" id="KW-0813">Transport</keyword>
<name>A0A5J5ET55_9PEZI</name>
<feature type="domain" description="Nucleoporin Nup133/Nup155-like N-terminal" evidence="7">
    <location>
        <begin position="97"/>
        <end position="522"/>
    </location>
</feature>
<dbReference type="PANTHER" id="PTHR10350:SF6">
    <property type="entry name" value="NUCLEAR PORE COMPLEX PROTEIN NUP155"/>
    <property type="match status" value="1"/>
</dbReference>
<keyword evidence="9" id="KW-1185">Reference proteome</keyword>
<dbReference type="GO" id="GO:0006405">
    <property type="term" value="P:RNA export from nucleus"/>
    <property type="evidence" value="ECO:0007669"/>
    <property type="project" value="TreeGrafter"/>
</dbReference>
<dbReference type="InParanoid" id="A0A5J5ET55"/>
<dbReference type="Gene3D" id="1.20.58.1780">
    <property type="match status" value="1"/>
</dbReference>
<feature type="domain" description="Nucleoporin Nup133/Nup155-like C-terminal" evidence="6">
    <location>
        <begin position="629"/>
        <end position="1279"/>
    </location>
</feature>
<proteinExistence type="inferred from homology"/>
<dbReference type="InterPro" id="IPR042537">
    <property type="entry name" value="Nucleoporin_Nup155_C_2"/>
</dbReference>
<dbReference type="InterPro" id="IPR014908">
    <property type="entry name" value="Nucleoporin_Nup133/Nup155_N"/>
</dbReference>
<dbReference type="EMBL" id="VXIS01000135">
    <property type="protein sequence ID" value="KAA8902246.1"/>
    <property type="molecule type" value="Genomic_DNA"/>
</dbReference>
<dbReference type="Gene3D" id="1.20.120.1880">
    <property type="entry name" value="Nucleoporin, helical C-terminal domain"/>
    <property type="match status" value="1"/>
</dbReference>
<evidence type="ECO:0000313" key="9">
    <source>
        <dbReference type="Proteomes" id="UP000326924"/>
    </source>
</evidence>
<comment type="similarity">
    <text evidence="2">Belongs to the non-repetitive/WGA-negative nucleoporin family.</text>
</comment>
<dbReference type="Pfam" id="PF03177">
    <property type="entry name" value="Nucleoporin_C"/>
    <property type="match status" value="1"/>
</dbReference>
<evidence type="ECO:0000256" key="3">
    <source>
        <dbReference type="ARBA" id="ARBA00022448"/>
    </source>
</evidence>
<keyword evidence="4" id="KW-0539">Nucleus</keyword>
<dbReference type="InterPro" id="IPR004870">
    <property type="entry name" value="Nucleoporin_Nup155"/>
</dbReference>
<comment type="caution">
    <text evidence="8">The sequence shown here is derived from an EMBL/GenBank/DDBJ whole genome shotgun (WGS) entry which is preliminary data.</text>
</comment>
<dbReference type="Gene3D" id="1.25.40.440">
    <property type="entry name" value="Nucleoporin, helical domain, central subdomain"/>
    <property type="match status" value="1"/>
</dbReference>
<dbReference type="InterPro" id="IPR007187">
    <property type="entry name" value="Nucleoporin_Nup133/Nup155_C"/>
</dbReference>
<evidence type="ECO:0000259" key="7">
    <source>
        <dbReference type="Pfam" id="PF08801"/>
    </source>
</evidence>
<evidence type="ECO:0000256" key="2">
    <source>
        <dbReference type="ARBA" id="ARBA00007373"/>
    </source>
</evidence>
<evidence type="ECO:0000256" key="1">
    <source>
        <dbReference type="ARBA" id="ARBA00004123"/>
    </source>
</evidence>
<dbReference type="FunFam" id="1.25.40.440:FF:000001">
    <property type="entry name" value="Nuclear pore complex subunit"/>
    <property type="match status" value="1"/>
</dbReference>
<dbReference type="FunCoup" id="A0A5J5ET55">
    <property type="interactions" value="1283"/>
</dbReference>
<protein>
    <submittedName>
        <fullName evidence="8">Non-repetitive/WGA-negative nucleoporin C-terminal-domain-containing protein</fullName>
    </submittedName>
</protein>
<dbReference type="GO" id="GO:0017056">
    <property type="term" value="F:structural constituent of nuclear pore"/>
    <property type="evidence" value="ECO:0007669"/>
    <property type="project" value="InterPro"/>
</dbReference>
<accession>A0A5J5ET55</accession>
<feature type="compositionally biased region" description="Polar residues" evidence="5">
    <location>
        <begin position="20"/>
        <end position="29"/>
    </location>
</feature>
<feature type="region of interest" description="Disordered" evidence="5">
    <location>
        <begin position="1"/>
        <end position="54"/>
    </location>
</feature>
<reference evidence="8 9" key="1">
    <citation type="submission" date="2019-09" db="EMBL/GenBank/DDBJ databases">
        <title>Draft genome of the ectomycorrhizal ascomycete Sphaerosporella brunnea.</title>
        <authorList>
            <consortium name="DOE Joint Genome Institute"/>
            <person name="Benucci G.M."/>
            <person name="Marozzi G."/>
            <person name="Antonielli L."/>
            <person name="Sanchez S."/>
            <person name="Marco P."/>
            <person name="Wang X."/>
            <person name="Falini L.B."/>
            <person name="Barry K."/>
            <person name="Haridas S."/>
            <person name="Lipzen A."/>
            <person name="Labutti K."/>
            <person name="Grigoriev I.V."/>
            <person name="Murat C."/>
            <person name="Martin F."/>
            <person name="Albertini E."/>
            <person name="Donnini D."/>
            <person name="Bonito G."/>
        </authorList>
    </citation>
    <scope>NUCLEOTIDE SEQUENCE [LARGE SCALE GENOMIC DNA]</scope>
    <source>
        <strain evidence="8 9">Sb_GMNB300</strain>
    </source>
</reference>
<sequence length="1318" mass="148630">MFGAQTSSASTGYPDLPPELQSTSSSFQTPERLRPQQQQQQVVRAAPKPITDSMTPVQRAARTILETLESEKRYPQLDDIVAQGQSQEYEMCENYAWEPFVQTNNHTIPDAIFEQYNRSTSHTQLGLFPEIKQAWITVDNRLYMWDYATQTGFQGYEQQPNAITAVKLLKPKPGVFENVNYVLVVATVVEVFLLGVHAHPNARGVMEVMLYETKMSIPAKGLDIHIIEGSKKTGRIFFGGKTDNELYELTYQAEERWFQGRCQKMCHTSTGVSAFAPRLPLWAAGQQEVEYMQQMVVDDTRNLLYTLSSKSTIRVFHIRSDGSLGHTLSHSFSHTLANIRVMIGSTPMLGPDTPIVSISAVSSLQARRTHLIAVTKSGCRLFMSAVSSEYGFGGTDAAPTSMQVIHIRYPPHGHVNNNVRKAKVITPGYFFCAVERNSEMDDMIMAAPDAAKIQALHDAGNTRLHLVEQASVFQPERARIEVIEVIGGQFAAQRSPPGFGNELATQFDIPSTEIAVLTNGGVQVLKRRRLVEVFDAILRYGSTASPIGVDGEARKFFETYGRAEGCASALAVACGAVDNIGFQPPAVRISDVEIQDLARKYYIEYGGKPRADNVYDASTLPSLDSIKVSARAEGLQLYVARIVRSIWKAWIISESRTPGGGLEYVSSVPTEKLRTIQEQLLRLDNFLRTNRSFIVGLSGADSLLVAGSKIEEVANQAEHRMLHSLHALIGSMIEGISFVLFLFGDRLTDIVLSLDQHNRELLGTMTYGQLFASEQGQALGKELVTAIVNRNIAAGVSVDTIADALRRRCGSFCSADDVVVFKALEQVKRAKTETDPDTKNRLLRESLRLFEETAASLTVDNLADMVAQFVELEYYPGAVQLALAVAREIDRGNLARLFLTEPPTVESEMAQLYHKRIQCYQLIFKVLEALDVASARSPEMIDGVQTPITRLRNETWSLIYTSEDELFHYQLYDWLYNKGGVYRNRLLDINSQYILGYLTYRGAESLEHCDLLWNYHQKRGRHFEAAEVLHELALSNFDLDLARRLEYFSLARSCCQAASGTSRRRINELNQTIQEEIDVAMIQDDLLKRIREDQRITEGRKKILEKKLNGKIVDLSDLFNNYASPYSYHDICLAIFLAAEYKVVADIRRCWEQLITQKHMEAEQLDEGVQPWELVADEMRRLGQRYVHSEYIFPTQDLIPLLEVYAYEHQRNRGPPGWVVDIFLDAGVSEDRVLRVLDEMFWRNEIPFQGIARRRLLFDATLVAEKWWTKVVKRGAAEGFRPDAVASMLRNMANEIPQAIPEIERVNMLLADMDRRGL</sequence>
<dbReference type="Proteomes" id="UP000326924">
    <property type="component" value="Unassembled WGS sequence"/>
</dbReference>
<dbReference type="GO" id="GO:0044611">
    <property type="term" value="C:nuclear pore inner ring"/>
    <property type="evidence" value="ECO:0007669"/>
    <property type="project" value="TreeGrafter"/>
</dbReference>
<evidence type="ECO:0000313" key="8">
    <source>
        <dbReference type="EMBL" id="KAA8902246.1"/>
    </source>
</evidence>
<evidence type="ECO:0000256" key="5">
    <source>
        <dbReference type="SAM" id="MobiDB-lite"/>
    </source>
</evidence>
<dbReference type="GO" id="GO:0036228">
    <property type="term" value="P:protein localization to nuclear inner membrane"/>
    <property type="evidence" value="ECO:0007669"/>
    <property type="project" value="TreeGrafter"/>
</dbReference>
<dbReference type="GO" id="GO:0006606">
    <property type="term" value="P:protein import into nucleus"/>
    <property type="evidence" value="ECO:0007669"/>
    <property type="project" value="TreeGrafter"/>
</dbReference>